<evidence type="ECO:0000256" key="4">
    <source>
        <dbReference type="ARBA" id="ARBA00022843"/>
    </source>
</evidence>
<keyword evidence="3" id="KW-0399">Innate immunity</keyword>
<evidence type="ECO:0000259" key="7">
    <source>
        <dbReference type="Pfam" id="PF16739"/>
    </source>
</evidence>
<evidence type="ECO:0000256" key="6">
    <source>
        <dbReference type="SAM" id="MobiDB-lite"/>
    </source>
</evidence>
<name>A0ABY7FWL4_MYAAR</name>
<dbReference type="Pfam" id="PF16739">
    <property type="entry name" value="CARD_2"/>
    <property type="match status" value="1"/>
</dbReference>
<keyword evidence="4" id="KW-0832">Ubl conjugation</keyword>
<feature type="domain" description="Caspase recruitment" evidence="7">
    <location>
        <begin position="201"/>
        <end position="288"/>
    </location>
</feature>
<sequence length="709" mass="81640">MDCGGSKSSAWLTATDRLDPEALRRSYRINNVTPERNKRENSFRRKDVLLSKENLYWDDMHKREYRDSEFSCNHVNPTVEDEDTVWKVRGCQGESSQYLEPLCQAMIMKETVICGPEIKVRPLPPLPQATPTSSIYNYVEYPQKYRNIADRSKRDAMILLVNEIEKSEELGRWKQFVEALERCGYEYISRCLKGHSVIDNSYQKKFLEIMSVTVRKQIVPTELTAYLWNADVINDEDKQRIECQQTLQGEIAAADLLLEILPTKNDNWYKLFIDALRHAEMIDVANLLDLPELREGKKVKTIPDSDNTVFKSTSLDDVNEQNTNMNYQNKDSSNMDTMENETCTWSSWSSTKSVPEIPFFVVALHSRPKKREMELSISEGDCLKVVEDYGDFYGVQVEGRTWLIPRDSAKVFDKVPIPLPRECAESADETYSPPPPLPERNSPSIPERNSPSLPERTPVDAFKINDTTEAATYSDDKRYEEVESHHLRAKVFDTVPTPLPGEWAESADETYKVPPPLRERAPVDALKLNDTTVAATDCIDKRYEEVESPDLRDSSTLDDVIDADWKTLKEEQDRLFKAERLVKEELERLKALVNIKNNINELQCQKLKVAKDFASAGERFKLHRESIKGVQGGNFDHFEPESEYSSEGLYSAQHMLRNRTEKTSRDLPLQFEMYRARSTGRKSWRSRASSFKDSAIYECTNLAAVEEDT</sequence>
<proteinExistence type="predicted"/>
<dbReference type="Proteomes" id="UP001164746">
    <property type="component" value="Chromosome 14"/>
</dbReference>
<organism evidence="8 9">
    <name type="scientific">Mya arenaria</name>
    <name type="common">Soft-shell clam</name>
    <dbReference type="NCBI Taxonomy" id="6604"/>
    <lineage>
        <taxon>Eukaryota</taxon>
        <taxon>Metazoa</taxon>
        <taxon>Spiralia</taxon>
        <taxon>Lophotrochozoa</taxon>
        <taxon>Mollusca</taxon>
        <taxon>Bivalvia</taxon>
        <taxon>Autobranchia</taxon>
        <taxon>Heteroconchia</taxon>
        <taxon>Euheterodonta</taxon>
        <taxon>Imparidentia</taxon>
        <taxon>Neoheterodontei</taxon>
        <taxon>Myida</taxon>
        <taxon>Myoidea</taxon>
        <taxon>Myidae</taxon>
        <taxon>Mya</taxon>
    </lineage>
</organism>
<evidence type="ECO:0000256" key="1">
    <source>
        <dbReference type="ARBA" id="ARBA00022499"/>
    </source>
</evidence>
<evidence type="ECO:0000256" key="5">
    <source>
        <dbReference type="ARBA" id="ARBA00022859"/>
    </source>
</evidence>
<keyword evidence="5" id="KW-0391">Immunity</keyword>
<evidence type="ECO:0000256" key="2">
    <source>
        <dbReference type="ARBA" id="ARBA00022553"/>
    </source>
</evidence>
<dbReference type="SUPFAM" id="SSF47986">
    <property type="entry name" value="DEATH domain"/>
    <property type="match status" value="1"/>
</dbReference>
<keyword evidence="9" id="KW-1185">Reference proteome</keyword>
<protein>
    <recommendedName>
        <fullName evidence="7">Caspase recruitment domain-containing protein</fullName>
    </recommendedName>
</protein>
<dbReference type="EMBL" id="CP111025">
    <property type="protein sequence ID" value="WAR26572.1"/>
    <property type="molecule type" value="Genomic_DNA"/>
</dbReference>
<evidence type="ECO:0000313" key="9">
    <source>
        <dbReference type="Proteomes" id="UP001164746"/>
    </source>
</evidence>
<evidence type="ECO:0000256" key="3">
    <source>
        <dbReference type="ARBA" id="ARBA00022588"/>
    </source>
</evidence>
<evidence type="ECO:0000313" key="8">
    <source>
        <dbReference type="EMBL" id="WAR26572.1"/>
    </source>
</evidence>
<keyword evidence="2" id="KW-0597">Phosphoprotein</keyword>
<gene>
    <name evidence="8" type="ORF">MAR_012276</name>
</gene>
<dbReference type="SUPFAM" id="SSF50044">
    <property type="entry name" value="SH3-domain"/>
    <property type="match status" value="1"/>
</dbReference>
<accession>A0ABY7FWL4</accession>
<dbReference type="InterPro" id="IPR011029">
    <property type="entry name" value="DEATH-like_dom_sf"/>
</dbReference>
<dbReference type="InterPro" id="IPR036028">
    <property type="entry name" value="SH3-like_dom_sf"/>
</dbReference>
<reference evidence="8" key="1">
    <citation type="submission" date="2022-11" db="EMBL/GenBank/DDBJ databases">
        <title>Centuries of genome instability and evolution in soft-shell clam transmissible cancer (bioRxiv).</title>
        <authorList>
            <person name="Hart S.F.M."/>
            <person name="Yonemitsu M.A."/>
            <person name="Giersch R.M."/>
            <person name="Beal B.F."/>
            <person name="Arriagada G."/>
            <person name="Davis B.W."/>
            <person name="Ostrander E.A."/>
            <person name="Goff S.P."/>
            <person name="Metzger M.J."/>
        </authorList>
    </citation>
    <scope>NUCLEOTIDE SEQUENCE</scope>
    <source>
        <strain evidence="8">MELC-2E11</strain>
        <tissue evidence="8">Siphon/mantle</tissue>
    </source>
</reference>
<keyword evidence="1" id="KW-1017">Isopeptide bond</keyword>
<dbReference type="CDD" id="cd01671">
    <property type="entry name" value="CARD"/>
    <property type="match status" value="1"/>
</dbReference>
<feature type="region of interest" description="Disordered" evidence="6">
    <location>
        <begin position="424"/>
        <end position="458"/>
    </location>
</feature>
<dbReference type="InterPro" id="IPR031964">
    <property type="entry name" value="CARD_dom"/>
</dbReference>
<dbReference type="Gene3D" id="1.10.533.10">
    <property type="entry name" value="Death Domain, Fas"/>
    <property type="match status" value="2"/>
</dbReference>